<dbReference type="Proteomes" id="UP001525890">
    <property type="component" value="Unassembled WGS sequence"/>
</dbReference>
<proteinExistence type="predicted"/>
<name>A0ABT2MX97_9CYAN</name>
<evidence type="ECO:0000313" key="2">
    <source>
        <dbReference type="Proteomes" id="UP001525890"/>
    </source>
</evidence>
<accession>A0ABT2MX97</accession>
<dbReference type="RefSeq" id="WP_368008852.1">
    <property type="nucleotide sequence ID" value="NZ_JAMXFF010000049.1"/>
</dbReference>
<dbReference type="EMBL" id="JAMXFF010000049">
    <property type="protein sequence ID" value="MCT7969386.1"/>
    <property type="molecule type" value="Genomic_DNA"/>
</dbReference>
<gene>
    <name evidence="1" type="ORF">NG799_24015</name>
</gene>
<comment type="caution">
    <text evidence="1">The sequence shown here is derived from an EMBL/GenBank/DDBJ whole genome shotgun (WGS) entry which is preliminary data.</text>
</comment>
<organism evidence="1 2">
    <name type="scientific">Laspinema palackyanum D2a</name>
    <dbReference type="NCBI Taxonomy" id="2953684"/>
    <lineage>
        <taxon>Bacteria</taxon>
        <taxon>Bacillati</taxon>
        <taxon>Cyanobacteriota</taxon>
        <taxon>Cyanophyceae</taxon>
        <taxon>Oscillatoriophycideae</taxon>
        <taxon>Oscillatoriales</taxon>
        <taxon>Laspinemataceae</taxon>
        <taxon>Laspinema</taxon>
        <taxon>Laspinema palackyanum</taxon>
    </lineage>
</organism>
<evidence type="ECO:0000313" key="1">
    <source>
        <dbReference type="EMBL" id="MCT7969386.1"/>
    </source>
</evidence>
<reference evidence="1 2" key="1">
    <citation type="journal article" date="2022" name="Front. Microbiol.">
        <title>High genomic differentiation and limited gene flow indicate recent cryptic speciation within the genus Laspinema (cyanobacteria).</title>
        <authorList>
            <person name="Stanojkovic A."/>
            <person name="Skoupy S."/>
            <person name="Skaloud P."/>
            <person name="Dvorak P."/>
        </authorList>
    </citation>
    <scope>NUCLEOTIDE SEQUENCE [LARGE SCALE GENOMIC DNA]</scope>
    <source>
        <strain evidence="1 2">D2a</strain>
    </source>
</reference>
<keyword evidence="2" id="KW-1185">Reference proteome</keyword>
<sequence>MSLQRCLVWSQYSDRRNFSPIAHRTTASFLYPVAKVRSPFSCILISPPLPLWKTCGKLYGFFHKVFLLNP</sequence>
<protein>
    <submittedName>
        <fullName evidence="1">Uncharacterized protein</fullName>
    </submittedName>
</protein>